<keyword evidence="3" id="KW-1185">Reference proteome</keyword>
<dbReference type="SUPFAM" id="SSF55718">
    <property type="entry name" value="SCP-like"/>
    <property type="match status" value="1"/>
</dbReference>
<proteinExistence type="predicted"/>
<dbReference type="KEGG" id="mmed:Mame_04626"/>
<dbReference type="AlphaFoldDB" id="A0A1U9Z8A2"/>
<sequence length="106" mass="11361">MAEISALIAAMEAKYDALEELGYRVRFDMKDAGSILLDATDGDVEIEEDESGEAEADTVLILTSDNLEKLIKGKLNPMLAFSTGRLKVRGSQGVALKLAGLLEEAS</sequence>
<dbReference type="eggNOG" id="COG3255">
    <property type="taxonomic scope" value="Bacteria"/>
</dbReference>
<geneLocation type="plasmid" evidence="3">
    <name>pmm593</name>
</geneLocation>
<dbReference type="RefSeq" id="WP_018063931.1">
    <property type="nucleotide sequence ID" value="NZ_AQWH01000005.1"/>
</dbReference>
<name>A0A1U9Z8A2_9HYPH</name>
<evidence type="ECO:0000259" key="1">
    <source>
        <dbReference type="Pfam" id="PF02036"/>
    </source>
</evidence>
<evidence type="ECO:0000313" key="3">
    <source>
        <dbReference type="Proteomes" id="UP000191135"/>
    </source>
</evidence>
<dbReference type="InterPro" id="IPR003033">
    <property type="entry name" value="SCP2_sterol-bd_dom"/>
</dbReference>
<dbReference type="Gene3D" id="3.30.1050.10">
    <property type="entry name" value="SCP2 sterol-binding domain"/>
    <property type="match status" value="1"/>
</dbReference>
<organism evidence="2 3">
    <name type="scientific">Martelella mediterranea DSM 17316</name>
    <dbReference type="NCBI Taxonomy" id="1122214"/>
    <lineage>
        <taxon>Bacteria</taxon>
        <taxon>Pseudomonadati</taxon>
        <taxon>Pseudomonadota</taxon>
        <taxon>Alphaproteobacteria</taxon>
        <taxon>Hyphomicrobiales</taxon>
        <taxon>Aurantimonadaceae</taxon>
        <taxon>Martelella</taxon>
    </lineage>
</organism>
<accession>A0A1U9Z8A2</accession>
<dbReference type="Pfam" id="PF02036">
    <property type="entry name" value="SCP2"/>
    <property type="match status" value="1"/>
</dbReference>
<protein>
    <submittedName>
        <fullName evidence="2">Putative sterol carrier protein</fullName>
    </submittedName>
</protein>
<dbReference type="Proteomes" id="UP000191135">
    <property type="component" value="Plasmid pMM593"/>
</dbReference>
<reference evidence="2 3" key="1">
    <citation type="submission" date="2017-03" db="EMBL/GenBank/DDBJ databases">
        <title>Foreign affairs: Plasmid Transfer between Roseobacters and Rhizobia.</title>
        <authorList>
            <person name="Bartling P."/>
            <person name="Bunk B."/>
            <person name="Overmann J."/>
            <person name="Brinkmann H."/>
            <person name="Petersen J."/>
        </authorList>
    </citation>
    <scope>NUCLEOTIDE SEQUENCE [LARGE SCALE GENOMIC DNA]</scope>
    <source>
        <strain evidence="2 3">MACL11</strain>
        <plasmid evidence="3">Plasmid pmm593</plasmid>
    </source>
</reference>
<dbReference type="EMBL" id="CP020331">
    <property type="protein sequence ID" value="AQZ53918.1"/>
    <property type="molecule type" value="Genomic_DNA"/>
</dbReference>
<evidence type="ECO:0000313" key="2">
    <source>
        <dbReference type="EMBL" id="AQZ53918.1"/>
    </source>
</evidence>
<dbReference type="InterPro" id="IPR036527">
    <property type="entry name" value="SCP2_sterol-bd_dom_sf"/>
</dbReference>
<dbReference type="OrthoDB" id="9809312at2"/>
<feature type="domain" description="SCP2" evidence="1">
    <location>
        <begin position="7"/>
        <end position="103"/>
    </location>
</feature>
<gene>
    <name evidence="2" type="ORF">Mame_04626</name>
</gene>
<keyword evidence="2" id="KW-0614">Plasmid</keyword>